<feature type="domain" description="DUF2231" evidence="2">
    <location>
        <begin position="26"/>
        <end position="159"/>
    </location>
</feature>
<feature type="transmembrane region" description="Helical" evidence="1">
    <location>
        <begin position="65"/>
        <end position="88"/>
    </location>
</feature>
<proteinExistence type="predicted"/>
<dbReference type="PIRSF" id="PIRSF029509">
    <property type="entry name" value="UCP029509"/>
    <property type="match status" value="1"/>
</dbReference>
<sequence>MVRRRNRPVPPKKYTRKVPSVMAIHKHPIHPMMVTFPIAFLATMVVTDILYAWLGEEVWAVLSLWLNVGGLGMGLLAAVFGIGDFLIVREIRNHVSAWSHFIAAVMLLALAATGVWLRWPDPEAAVWPWGLLLSTVTGGTVVVAGWLGGTLTFRHGIGVYGEKPPGPDEEGNERAAE</sequence>
<dbReference type="InterPro" id="IPR019251">
    <property type="entry name" value="DUF2231_TM"/>
</dbReference>
<evidence type="ECO:0000256" key="1">
    <source>
        <dbReference type="SAM" id="Phobius"/>
    </source>
</evidence>
<keyword evidence="4" id="KW-1185">Reference proteome</keyword>
<reference evidence="3 4" key="1">
    <citation type="submission" date="2017-02" db="EMBL/GenBank/DDBJ databases">
        <authorList>
            <person name="Peterson S.W."/>
        </authorList>
    </citation>
    <scope>NUCLEOTIDE SEQUENCE [LARGE SCALE GENOMIC DNA]</scope>
    <source>
        <strain evidence="3 4">DSM 21749</strain>
    </source>
</reference>
<name>A0A1T4QYD5_9GAMM</name>
<feature type="transmembrane region" description="Helical" evidence="1">
    <location>
        <begin position="100"/>
        <end position="119"/>
    </location>
</feature>
<feature type="transmembrane region" description="Helical" evidence="1">
    <location>
        <begin position="125"/>
        <end position="147"/>
    </location>
</feature>
<dbReference type="STRING" id="1122188.SAMN02745674_01849"/>
<dbReference type="EMBL" id="FUXP01000006">
    <property type="protein sequence ID" value="SKA08587.1"/>
    <property type="molecule type" value="Genomic_DNA"/>
</dbReference>
<accession>A0A1T4QYD5</accession>
<dbReference type="AlphaFoldDB" id="A0A1T4QYD5"/>
<dbReference type="Pfam" id="PF09990">
    <property type="entry name" value="DUF2231"/>
    <property type="match status" value="1"/>
</dbReference>
<dbReference type="Proteomes" id="UP000190061">
    <property type="component" value="Unassembled WGS sequence"/>
</dbReference>
<evidence type="ECO:0000259" key="2">
    <source>
        <dbReference type="Pfam" id="PF09990"/>
    </source>
</evidence>
<gene>
    <name evidence="3" type="ORF">SAMN02745674_01849</name>
</gene>
<dbReference type="InterPro" id="IPR016923">
    <property type="entry name" value="UCP029509"/>
</dbReference>
<dbReference type="OrthoDB" id="2873672at2"/>
<protein>
    <submittedName>
        <fullName evidence="3">Uncharacterized membrane protein</fullName>
    </submittedName>
</protein>
<feature type="transmembrane region" description="Helical" evidence="1">
    <location>
        <begin position="32"/>
        <end position="53"/>
    </location>
</feature>
<evidence type="ECO:0000313" key="3">
    <source>
        <dbReference type="EMBL" id="SKA08587.1"/>
    </source>
</evidence>
<organism evidence="3 4">
    <name type="scientific">Lysobacter spongiicola DSM 21749</name>
    <dbReference type="NCBI Taxonomy" id="1122188"/>
    <lineage>
        <taxon>Bacteria</taxon>
        <taxon>Pseudomonadati</taxon>
        <taxon>Pseudomonadota</taxon>
        <taxon>Gammaproteobacteria</taxon>
        <taxon>Lysobacterales</taxon>
        <taxon>Lysobacteraceae</taxon>
        <taxon>Novilysobacter</taxon>
    </lineage>
</organism>
<evidence type="ECO:0000313" key="4">
    <source>
        <dbReference type="Proteomes" id="UP000190061"/>
    </source>
</evidence>
<dbReference type="RefSeq" id="WP_078758429.1">
    <property type="nucleotide sequence ID" value="NZ_FUXP01000006.1"/>
</dbReference>
<keyword evidence="1" id="KW-0472">Membrane</keyword>
<keyword evidence="1" id="KW-0812">Transmembrane</keyword>
<keyword evidence="1" id="KW-1133">Transmembrane helix</keyword>